<reference evidence="1 2" key="1">
    <citation type="submission" date="2019-03" db="EMBL/GenBank/DDBJ databases">
        <title>Genomic Encyclopedia of Type Strains, Phase IV (KMG-V): Genome sequencing to study the core and pangenomes of soil and plant-associated prokaryotes.</title>
        <authorList>
            <person name="Whitman W."/>
        </authorList>
    </citation>
    <scope>NUCLEOTIDE SEQUENCE [LARGE SCALE GENOMIC DNA]</scope>
    <source>
        <strain evidence="1 2">IE4868</strain>
    </source>
</reference>
<accession>A0A4R3RLY0</accession>
<dbReference type="EMBL" id="SMBK01000011">
    <property type="protein sequence ID" value="TCU34712.1"/>
    <property type="molecule type" value="Genomic_DNA"/>
</dbReference>
<dbReference type="AlphaFoldDB" id="A0A4R3RLY0"/>
<dbReference type="Proteomes" id="UP000295507">
    <property type="component" value="Unassembled WGS sequence"/>
</dbReference>
<proteinExistence type="predicted"/>
<gene>
    <name evidence="1" type="ORF">EV129_11119</name>
</gene>
<evidence type="ECO:0000313" key="1">
    <source>
        <dbReference type="EMBL" id="TCU34712.1"/>
    </source>
</evidence>
<sequence length="83" mass="8918">MPPLSSAFADGTFNVSSLPPLPSSNPLLSSVSVTKARWGAFVTADAPWLVRSGISSLVGRYPIAKTRLQLTIFSRIPCLYKIP</sequence>
<name>A0A4R3RLY0_9HYPH</name>
<evidence type="ECO:0000313" key="2">
    <source>
        <dbReference type="Proteomes" id="UP000295507"/>
    </source>
</evidence>
<protein>
    <submittedName>
        <fullName evidence="1">Uncharacterized protein</fullName>
    </submittedName>
</protein>
<organism evidence="1 2">
    <name type="scientific">Rhizobium azibense</name>
    <dbReference type="NCBI Taxonomy" id="1136135"/>
    <lineage>
        <taxon>Bacteria</taxon>
        <taxon>Pseudomonadati</taxon>
        <taxon>Pseudomonadota</taxon>
        <taxon>Alphaproteobacteria</taxon>
        <taxon>Hyphomicrobiales</taxon>
        <taxon>Rhizobiaceae</taxon>
        <taxon>Rhizobium/Agrobacterium group</taxon>
        <taxon>Rhizobium</taxon>
    </lineage>
</organism>
<comment type="caution">
    <text evidence="1">The sequence shown here is derived from an EMBL/GenBank/DDBJ whole genome shotgun (WGS) entry which is preliminary data.</text>
</comment>